<dbReference type="Proteomes" id="UP000092578">
    <property type="component" value="Unassembled WGS sequence"/>
</dbReference>
<keyword evidence="3 4" id="KW-0560">Oxidoreductase</keyword>
<dbReference type="EMBL" id="MAYT01000032">
    <property type="protein sequence ID" value="OCA80901.1"/>
    <property type="molecule type" value="Genomic_DNA"/>
</dbReference>
<evidence type="ECO:0000259" key="10">
    <source>
        <dbReference type="SMART" id="SM00839"/>
    </source>
</evidence>
<dbReference type="InterPro" id="IPR046346">
    <property type="entry name" value="Aminoacid_DH-like_N_sf"/>
</dbReference>
<dbReference type="PRINTS" id="PR00082">
    <property type="entry name" value="GLFDHDRGNASE"/>
</dbReference>
<dbReference type="SUPFAM" id="SSF51735">
    <property type="entry name" value="NAD(P)-binding Rossmann-fold domains"/>
    <property type="match status" value="1"/>
</dbReference>
<evidence type="ECO:0000313" key="12">
    <source>
        <dbReference type="Proteomes" id="UP000092578"/>
    </source>
</evidence>
<gene>
    <name evidence="11" type="ORF">A8F95_17510</name>
</gene>
<dbReference type="InterPro" id="IPR036291">
    <property type="entry name" value="NAD(P)-bd_dom_sf"/>
</dbReference>
<dbReference type="PANTHER" id="PTHR11606:SF13">
    <property type="entry name" value="GLUTAMATE DEHYDROGENASE 1, MITOCHONDRIAL"/>
    <property type="match status" value="1"/>
</dbReference>
<dbReference type="GO" id="GO:0004352">
    <property type="term" value="F:glutamate dehydrogenase (NAD+) activity"/>
    <property type="evidence" value="ECO:0007669"/>
    <property type="project" value="TreeGrafter"/>
</dbReference>
<feature type="domain" description="Glutamate/phenylalanine/leucine/valine/L-tryptophan dehydrogenase C-terminal" evidence="10">
    <location>
        <begin position="203"/>
        <end position="432"/>
    </location>
</feature>
<dbReference type="SMART" id="SM00839">
    <property type="entry name" value="ELFV_dehydrog"/>
    <property type="match status" value="1"/>
</dbReference>
<accession>A0A1B9AAW2</accession>
<protein>
    <recommendedName>
        <fullName evidence="2 4">Glutamate dehydrogenase</fullName>
    </recommendedName>
</protein>
<dbReference type="GO" id="GO:0000166">
    <property type="term" value="F:nucleotide binding"/>
    <property type="evidence" value="ECO:0007669"/>
    <property type="project" value="UniProtKB-KW"/>
</dbReference>
<dbReference type="InterPro" id="IPR006097">
    <property type="entry name" value="Glu/Leu/Phe/Val/Trp_DH_dimer"/>
</dbReference>
<feature type="binding site" evidence="6">
    <location>
        <position position="90"/>
    </location>
    <ligand>
        <name>substrate</name>
    </ligand>
</feature>
<dbReference type="PIRSF" id="PIRSF000185">
    <property type="entry name" value="Glu_DH"/>
    <property type="match status" value="1"/>
</dbReference>
<dbReference type="CDD" id="cd01076">
    <property type="entry name" value="NAD_bind_1_Glu_DH"/>
    <property type="match status" value="1"/>
</dbReference>
<feature type="binding site" evidence="6">
    <location>
        <position position="368"/>
    </location>
    <ligand>
        <name>substrate</name>
    </ligand>
</feature>
<comment type="similarity">
    <text evidence="1 4 8">Belongs to the Glu/Leu/Phe/Val dehydrogenases family.</text>
</comment>
<dbReference type="InterPro" id="IPR006095">
    <property type="entry name" value="Glu/Leu/Phe/Val/Trp_DH"/>
</dbReference>
<feature type="binding site" evidence="6">
    <location>
        <position position="210"/>
    </location>
    <ligand>
        <name>NAD(+)</name>
        <dbReference type="ChEBI" id="CHEBI:57540"/>
    </ligand>
</feature>
<dbReference type="GO" id="GO:0006538">
    <property type="term" value="P:L-glutamate catabolic process"/>
    <property type="evidence" value="ECO:0007669"/>
    <property type="project" value="TreeGrafter"/>
</dbReference>
<feature type="region of interest" description="Disordered" evidence="9">
    <location>
        <begin position="1"/>
        <end position="26"/>
    </location>
</feature>
<evidence type="ECO:0000256" key="1">
    <source>
        <dbReference type="ARBA" id="ARBA00006382"/>
    </source>
</evidence>
<evidence type="ECO:0000256" key="5">
    <source>
        <dbReference type="PIRSR" id="PIRSR000185-1"/>
    </source>
</evidence>
<evidence type="ECO:0000256" key="2">
    <source>
        <dbReference type="ARBA" id="ARBA00012896"/>
    </source>
</evidence>
<evidence type="ECO:0000256" key="4">
    <source>
        <dbReference type="PIRNR" id="PIRNR000185"/>
    </source>
</evidence>
<dbReference type="PANTHER" id="PTHR11606">
    <property type="entry name" value="GLUTAMATE DEHYDROGENASE"/>
    <property type="match status" value="1"/>
</dbReference>
<feature type="active site" description="Proton donor" evidence="5">
    <location>
        <position position="126"/>
    </location>
</feature>
<evidence type="ECO:0000256" key="9">
    <source>
        <dbReference type="SAM" id="MobiDB-lite"/>
    </source>
</evidence>
<dbReference type="AlphaFoldDB" id="A0A1B9AAW2"/>
<name>A0A1B9AAW2_9BACI</name>
<dbReference type="Pfam" id="PF02812">
    <property type="entry name" value="ELFV_dehydrog_N"/>
    <property type="match status" value="1"/>
</dbReference>
<keyword evidence="6" id="KW-0520">NAD</keyword>
<dbReference type="InterPro" id="IPR014362">
    <property type="entry name" value="Glu_DH"/>
</dbReference>
<organism evidence="11 12">
    <name type="scientific">Pseudobacillus wudalianchiensis</name>
    <dbReference type="NCBI Taxonomy" id="1743143"/>
    <lineage>
        <taxon>Bacteria</taxon>
        <taxon>Bacillati</taxon>
        <taxon>Bacillota</taxon>
        <taxon>Bacilli</taxon>
        <taxon>Bacillales</taxon>
        <taxon>Bacillaceae</taxon>
        <taxon>Pseudobacillus</taxon>
    </lineage>
</organism>
<comment type="caution">
    <text evidence="11">The sequence shown here is derived from an EMBL/GenBank/DDBJ whole genome shotgun (WGS) entry which is preliminary data.</text>
</comment>
<feature type="site" description="Important for catalysis" evidence="7">
    <location>
        <position position="166"/>
    </location>
</feature>
<feature type="binding site" evidence="6">
    <location>
        <position position="114"/>
    </location>
    <ligand>
        <name>substrate</name>
    </ligand>
</feature>
<sequence>MRCYKLSTNVQTAEAKKTTGQHPKDNPQEEFKLILKEAVDILGYSEEVYDFLKEPMRFLEVNIPVKMDNGQTQVFKGYRAQHNDANGPTKGGIRFHPDVTADEVKALAGWMSLKCGITGLPYGGAKGGIICEPRSMSMNELERLSRGYVRAVSQLVGPTKDIPAPDMYTNSQIMAWMLDEYDHIREFDSPGFITGKPLVLGGSEGRETATSKGVLYTLQMVSELKGMPLEGMKVIVQGFGNVGGYLAYYLHELGVKVVGISDALGAIYDPEGLNIPDLLSRRDSYGIVTAQFENVITNEALIEQECDVLIPAAVGGVITTENADRLKCKFVVEAANGPTTRDAIQMLDERGVLVVPDILANSGGVIVSYFEWCQNNQGYYWTKELVEERLKEKIHASFLNVQNTAEQFGINMKTAAYVEGIRKIAEASGLRGWINLN</sequence>
<dbReference type="FunFam" id="3.40.50.10860:FF:000003">
    <property type="entry name" value="Glutamate dehydrogenase"/>
    <property type="match status" value="1"/>
</dbReference>
<dbReference type="Pfam" id="PF00208">
    <property type="entry name" value="ELFV_dehydrog"/>
    <property type="match status" value="1"/>
</dbReference>
<feature type="compositionally biased region" description="Polar residues" evidence="9">
    <location>
        <begin position="1"/>
        <end position="12"/>
    </location>
</feature>
<dbReference type="SUPFAM" id="SSF53223">
    <property type="entry name" value="Aminoacid dehydrogenase-like, N-terminal domain"/>
    <property type="match status" value="1"/>
</dbReference>
<evidence type="ECO:0000256" key="3">
    <source>
        <dbReference type="ARBA" id="ARBA00023002"/>
    </source>
</evidence>
<keyword evidence="12" id="KW-1185">Reference proteome</keyword>
<dbReference type="Gene3D" id="3.40.50.10860">
    <property type="entry name" value="Leucine Dehydrogenase, chain A, domain 1"/>
    <property type="match status" value="1"/>
</dbReference>
<evidence type="ECO:0000313" key="11">
    <source>
        <dbReference type="EMBL" id="OCA80901.1"/>
    </source>
</evidence>
<evidence type="ECO:0000256" key="6">
    <source>
        <dbReference type="PIRSR" id="PIRSR000185-2"/>
    </source>
</evidence>
<dbReference type="InterPro" id="IPR006096">
    <property type="entry name" value="Glu/Leu/Phe/Val/Trp_DH_C"/>
</dbReference>
<keyword evidence="6" id="KW-0547">Nucleotide-binding</keyword>
<evidence type="ECO:0000256" key="7">
    <source>
        <dbReference type="PIRSR" id="PIRSR000185-3"/>
    </source>
</evidence>
<evidence type="ECO:0000256" key="8">
    <source>
        <dbReference type="RuleBase" id="RU004417"/>
    </source>
</evidence>
<dbReference type="Gene3D" id="3.40.50.720">
    <property type="entry name" value="NAD(P)-binding Rossmann-like Domain"/>
    <property type="match status" value="1"/>
</dbReference>
<feature type="binding site" evidence="6">
    <location>
        <position position="241"/>
    </location>
    <ligand>
        <name>NAD(+)</name>
        <dbReference type="ChEBI" id="CHEBI:57540"/>
    </ligand>
</feature>
<feature type="compositionally biased region" description="Basic and acidic residues" evidence="9">
    <location>
        <begin position="14"/>
        <end position="26"/>
    </location>
</feature>
<dbReference type="InterPro" id="IPR033922">
    <property type="entry name" value="NAD_bind_Glu_DH"/>
</dbReference>
<proteinExistence type="inferred from homology"/>
<reference evidence="12" key="1">
    <citation type="submission" date="2016-05" db="EMBL/GenBank/DDBJ databases">
        <authorList>
            <person name="Liu B."/>
            <person name="Wang J."/>
            <person name="Zhu Y."/>
            <person name="Liu G."/>
            <person name="Chen Q."/>
            <person name="Chen Z."/>
            <person name="Lan J."/>
            <person name="Che J."/>
            <person name="Ge C."/>
            <person name="Shi H."/>
            <person name="Pan Z."/>
            <person name="Liu X."/>
        </authorList>
    </citation>
    <scope>NUCLEOTIDE SEQUENCE [LARGE SCALE GENOMIC DNA]</scope>
    <source>
        <strain evidence="12">FJAT-27215</strain>
    </source>
</reference>